<name>A0ABR1RR03_9PEZI</name>
<comment type="caution">
    <text evidence="3">The sequence shown here is derived from an EMBL/GenBank/DDBJ whole genome shotgun (WGS) entry which is preliminary data.</text>
</comment>
<feature type="region of interest" description="Disordered" evidence="1">
    <location>
        <begin position="606"/>
        <end position="627"/>
    </location>
</feature>
<evidence type="ECO:0000259" key="2">
    <source>
        <dbReference type="Pfam" id="PF24809"/>
    </source>
</evidence>
<accession>A0ABR1RR03</accession>
<gene>
    <name evidence="3" type="ORF">PG993_015158</name>
</gene>
<dbReference type="Proteomes" id="UP001444661">
    <property type="component" value="Unassembled WGS sequence"/>
</dbReference>
<dbReference type="PANTHER" id="PTHR40619:SF3">
    <property type="entry name" value="FUNGAL STAND N-TERMINAL GOODBYE DOMAIN-CONTAINING PROTEIN"/>
    <property type="match status" value="1"/>
</dbReference>
<protein>
    <recommendedName>
        <fullName evidence="2">DUF7708 domain-containing protein</fullName>
    </recommendedName>
</protein>
<reference evidence="3 4" key="1">
    <citation type="submission" date="2023-01" db="EMBL/GenBank/DDBJ databases">
        <title>Analysis of 21 Apiospora genomes using comparative genomics revels a genus with tremendous synthesis potential of carbohydrate active enzymes and secondary metabolites.</title>
        <authorList>
            <person name="Sorensen T."/>
        </authorList>
    </citation>
    <scope>NUCLEOTIDE SEQUENCE [LARGE SCALE GENOMIC DNA]</scope>
    <source>
        <strain evidence="3 4">CBS 33761</strain>
    </source>
</reference>
<proteinExistence type="predicted"/>
<evidence type="ECO:0000256" key="1">
    <source>
        <dbReference type="SAM" id="MobiDB-lite"/>
    </source>
</evidence>
<evidence type="ECO:0000313" key="3">
    <source>
        <dbReference type="EMBL" id="KAK8016969.1"/>
    </source>
</evidence>
<dbReference type="EMBL" id="JAQQWK010000014">
    <property type="protein sequence ID" value="KAK8016969.1"/>
    <property type="molecule type" value="Genomic_DNA"/>
</dbReference>
<keyword evidence="4" id="KW-1185">Reference proteome</keyword>
<organism evidence="3 4">
    <name type="scientific">Apiospora rasikravindrae</name>
    <dbReference type="NCBI Taxonomy" id="990691"/>
    <lineage>
        <taxon>Eukaryota</taxon>
        <taxon>Fungi</taxon>
        <taxon>Dikarya</taxon>
        <taxon>Ascomycota</taxon>
        <taxon>Pezizomycotina</taxon>
        <taxon>Sordariomycetes</taxon>
        <taxon>Xylariomycetidae</taxon>
        <taxon>Amphisphaeriales</taxon>
        <taxon>Apiosporaceae</taxon>
        <taxon>Apiospora</taxon>
    </lineage>
</organism>
<dbReference type="InterPro" id="IPR056125">
    <property type="entry name" value="DUF7708"/>
</dbReference>
<feature type="domain" description="DUF7708" evidence="2">
    <location>
        <begin position="135"/>
        <end position="275"/>
    </location>
</feature>
<evidence type="ECO:0000313" key="4">
    <source>
        <dbReference type="Proteomes" id="UP001444661"/>
    </source>
</evidence>
<sequence>MPINTQQLIKSFSDDIRQDHPGDLLSRGLSTAVAIDRQREKDSASIREQWNFLLAEGRQFAIDLIPDEEAVLLSQSRELYKAWTKFCQSLPPDQQAEMLHEIPSLKFLYQSVEKASTTWRDNRDGTKTGRLKSIFTRLVETFQSHSNIVSMIPTNDKYVTLLTGSISAIASACTNHEKLASGVSESLDELSHDMAYWNGLMALFPDQEMMQRYIMELYTVVFEFLTEIFTQWSKSSWKRFVKAFDEQAFHDLFTEKRKRIKSIENRMKRHADGAHMQAALTFQSDTGQRLSEIQLQVQTLTQVIRNLGIDVQSIFASKAMQISDNSADDPLNRLLEPPIVDQAGSLLAAHRLPAGSVSEGTPIRTSHATDGGMYNDRVQELVRLTSAALKVAVDIQIQRRLKLWASSLTFDRIWVQGPHDISHPSQNMLTTACMVGLANSAKIPCISYLGSLQSRDLRGTCSSPPELLLNMIKSFIVQLLLLQEDPNMHIVPPLSSFEQLMEPTNNDLDTALSLLQELQVLVPPYLLCVIESVQVLENRSDGAHTQNLRRVVREVVNLGQTQPPSPGDVEEAAKTVKVCFTSDGHADVLAAAAQAGFLEKIAYDTEDDSGEGEKLGSLWDDEAGSDG</sequence>
<dbReference type="Pfam" id="PF24809">
    <property type="entry name" value="DUF7708"/>
    <property type="match status" value="1"/>
</dbReference>
<dbReference type="PANTHER" id="PTHR40619">
    <property type="entry name" value="FUNGAL STAND N-TERMINAL GOODBYE DOMAIN-CONTAINING PROTEIN"/>
    <property type="match status" value="1"/>
</dbReference>